<feature type="chain" id="PRO_5016104053" description="Tetratricopeptide repeat protein" evidence="1">
    <location>
        <begin position="19"/>
        <end position="511"/>
    </location>
</feature>
<dbReference type="SUPFAM" id="SSF48452">
    <property type="entry name" value="TPR-like"/>
    <property type="match status" value="1"/>
</dbReference>
<organism evidence="2 3">
    <name type="scientific">Archangium gephyra</name>
    <dbReference type="NCBI Taxonomy" id="48"/>
    <lineage>
        <taxon>Bacteria</taxon>
        <taxon>Pseudomonadati</taxon>
        <taxon>Myxococcota</taxon>
        <taxon>Myxococcia</taxon>
        <taxon>Myxococcales</taxon>
        <taxon>Cystobacterineae</taxon>
        <taxon>Archangiaceae</taxon>
        <taxon>Archangium</taxon>
    </lineage>
</organism>
<sequence>MKRTLILAVTLLAAVASAQDLASYNRALSAYNGGDFDTSAKLFFDVSNTTTDPELKNKADYYMASSFQRLNLPFTAFIYFNPIVQAGPQHPFHLKAVEAVIGLQEVLHDDYLIPSTMNKLYDRYSDAWATLPLEVLARINYLIGRISHRQGKLEEAKQFLEAVPDTSAVYAKSQYLIGITLADPRFPAADENARAKNVEAAISVFEALLTVKSRQMDFTDTTHLSYLALGRANYNIGQYQKATEWYGKVPRFSKYWDQSLFENGFARFQNDDLGGALGSLQGLYAPQFAGAFQPESWILTATTYYFSCLYEESKSSLLEYERIYLPMAEKLKPLVDGSDQRDQAGYFKLVNVTDSPEVPKAVLNWVRTNERMLGVFGMLKQIETEKAIIDANQGWKAARMSGELITYLDTNRGLLEQIAGSTAKARLTEAYRTVKGFGDQVEIIRFEVAKAEKEFAEMGIDSQKMLDSQVLYRPKMPAENWNYWKFEGEFWRDEIGYYQYTLKRGCPATTN</sequence>
<protein>
    <recommendedName>
        <fullName evidence="4">Tetratricopeptide repeat protein</fullName>
    </recommendedName>
</protein>
<name>A0A2W5V7E6_9BACT</name>
<accession>A0A2W5V7E6</accession>
<evidence type="ECO:0000256" key="1">
    <source>
        <dbReference type="SAM" id="SignalP"/>
    </source>
</evidence>
<keyword evidence="1" id="KW-0732">Signal</keyword>
<reference evidence="2 3" key="1">
    <citation type="submission" date="2017-08" db="EMBL/GenBank/DDBJ databases">
        <title>Infants hospitalized years apart are colonized by the same room-sourced microbial strains.</title>
        <authorList>
            <person name="Brooks B."/>
            <person name="Olm M.R."/>
            <person name="Firek B.A."/>
            <person name="Baker R."/>
            <person name="Thomas B.C."/>
            <person name="Morowitz M.J."/>
            <person name="Banfield J.F."/>
        </authorList>
    </citation>
    <scope>NUCLEOTIDE SEQUENCE [LARGE SCALE GENOMIC DNA]</scope>
    <source>
        <strain evidence="2">S2_003_000_R2_14</strain>
    </source>
</reference>
<proteinExistence type="predicted"/>
<dbReference type="Proteomes" id="UP000249061">
    <property type="component" value="Unassembled WGS sequence"/>
</dbReference>
<gene>
    <name evidence="2" type="ORF">DI536_03220</name>
</gene>
<dbReference type="EMBL" id="QFQP01000002">
    <property type="protein sequence ID" value="PZR17348.1"/>
    <property type="molecule type" value="Genomic_DNA"/>
</dbReference>
<comment type="caution">
    <text evidence="2">The sequence shown here is derived from an EMBL/GenBank/DDBJ whole genome shotgun (WGS) entry which is preliminary data.</text>
</comment>
<evidence type="ECO:0000313" key="3">
    <source>
        <dbReference type="Proteomes" id="UP000249061"/>
    </source>
</evidence>
<feature type="signal peptide" evidence="1">
    <location>
        <begin position="1"/>
        <end position="18"/>
    </location>
</feature>
<dbReference type="AlphaFoldDB" id="A0A2W5V7E6"/>
<evidence type="ECO:0008006" key="4">
    <source>
        <dbReference type="Google" id="ProtNLM"/>
    </source>
</evidence>
<dbReference type="Gene3D" id="1.25.40.10">
    <property type="entry name" value="Tetratricopeptide repeat domain"/>
    <property type="match status" value="1"/>
</dbReference>
<evidence type="ECO:0000313" key="2">
    <source>
        <dbReference type="EMBL" id="PZR17348.1"/>
    </source>
</evidence>
<dbReference type="InterPro" id="IPR011990">
    <property type="entry name" value="TPR-like_helical_dom_sf"/>
</dbReference>